<organism evidence="11 12">
    <name type="scientific">Hallella mizrahii</name>
    <dbReference type="NCBI Taxonomy" id="2606637"/>
    <lineage>
        <taxon>Bacteria</taxon>
        <taxon>Pseudomonadati</taxon>
        <taxon>Bacteroidota</taxon>
        <taxon>Bacteroidia</taxon>
        <taxon>Bacteroidales</taxon>
        <taxon>Prevotellaceae</taxon>
        <taxon>Hallella</taxon>
    </lineage>
</organism>
<gene>
    <name evidence="11" type="ORF">FYJ73_11725</name>
</gene>
<dbReference type="GO" id="GO:0016787">
    <property type="term" value="F:hydrolase activity"/>
    <property type="evidence" value="ECO:0007669"/>
    <property type="project" value="UniProtKB-KW"/>
</dbReference>
<keyword evidence="7" id="KW-0464">Manganese</keyword>
<evidence type="ECO:0000313" key="12">
    <source>
        <dbReference type="Proteomes" id="UP000438914"/>
    </source>
</evidence>
<evidence type="ECO:0000259" key="10">
    <source>
        <dbReference type="Pfam" id="PF00884"/>
    </source>
</evidence>
<evidence type="ECO:0000256" key="8">
    <source>
        <dbReference type="PIRSR" id="PIRSR005091-3"/>
    </source>
</evidence>
<feature type="binding site" evidence="8">
    <location>
        <position position="317"/>
    </location>
    <ligand>
        <name>Mn(2+)</name>
        <dbReference type="ChEBI" id="CHEBI:29035"/>
    </ligand>
</feature>
<comment type="subcellular location">
    <subcellularLocation>
        <location evidence="1">Cell membrane</location>
        <topology evidence="1">Multi-pass membrane protein</topology>
    </subcellularLocation>
</comment>
<dbReference type="InterPro" id="IPR000917">
    <property type="entry name" value="Sulfatase_N"/>
</dbReference>
<feature type="binding site" evidence="8">
    <location>
        <position position="482"/>
    </location>
    <ligand>
        <name>Mn(2+)</name>
        <dbReference type="ChEBI" id="CHEBI:29035"/>
    </ligand>
</feature>
<evidence type="ECO:0000256" key="2">
    <source>
        <dbReference type="ARBA" id="ARBA00022475"/>
    </source>
</evidence>
<keyword evidence="4 9" id="KW-1133">Transmembrane helix</keyword>
<dbReference type="InterPro" id="IPR050448">
    <property type="entry name" value="OpgB/LTA_synthase_biosynth"/>
</dbReference>
<sequence>MKSGKIAALIIFIFLLWVLIFIAQKPFFLLFYGGFSHLIPVVWHGLPLDFSMSGYLTVLPSLLILLGSLPVVRSPRLSKTITKGMKAYFGIAAVCCSMAFVSNIALYGYWRFPLDSTPIFFVTSSPAAAMASVAWWQLLLGLLAMGFTAWGVCQLFALLLSRFAWQNNPTSWRQSLLLLLLCALLILPIRGGVSVATMNTGQAYFSPNQELNHAAVNPLFSFMESVTHQTDFAKAYRLMDDKEAHRLFASLHKPLNDADSMHLSLIRREIAQPDIYLIIMESFSDTIMHVPHVTPMLNRIKQEGVWFSRFYANSFRTDRGLVSCLLGVPAPSTISLMKFPRKTSLMPSLAAQLVKHGYATHYYYGGDADFTNMRSFLINQRFMNLTEAHDFPVEDRLSKWGVPDHLLFQRVEKDLSASHSMRPTFRVIQTSSSHEPFDVPFHRLSDKKLNAFAYSDDCIGRFVEWLKKTDRWNRSLVVLIPDHLGAWPDDIDNFSFWRFHVPMLWTGGALSSTKKVVDIYGSQQDITASLLGQLGYDHSMFPFSKDLLDPKEPHYAFFMMNDGFGLIDDHGSMIYDFNRKAAVKSKGSSSLFEQRGKAITQVLFDYIARLRNS</sequence>
<keyword evidence="11" id="KW-0378">Hydrolase</keyword>
<feature type="transmembrane region" description="Helical" evidence="9">
    <location>
        <begin position="87"/>
        <end position="110"/>
    </location>
</feature>
<dbReference type="PANTHER" id="PTHR47371:SF3">
    <property type="entry name" value="PHOSPHOGLYCEROL TRANSFERASE I"/>
    <property type="match status" value="1"/>
</dbReference>
<dbReference type="InterPro" id="IPR012160">
    <property type="entry name" value="LtaS-like"/>
</dbReference>
<proteinExistence type="predicted"/>
<keyword evidence="7" id="KW-0479">Metal-binding</keyword>
<keyword evidence="11" id="KW-0808">Transferase</keyword>
<protein>
    <submittedName>
        <fullName evidence="11">Sulfatase-like hydrolase/transferase</fullName>
    </submittedName>
</protein>
<keyword evidence="3 9" id="KW-0812">Transmembrane</keyword>
<dbReference type="PIRSF" id="PIRSF005091">
    <property type="entry name" value="Mmb_sulf_HI1246"/>
    <property type="match status" value="1"/>
</dbReference>
<feature type="binding site" evidence="7">
    <location>
        <position position="434"/>
    </location>
    <ligand>
        <name>substrate</name>
    </ligand>
</feature>
<dbReference type="EMBL" id="VUNG01000034">
    <property type="protein sequence ID" value="MST85327.1"/>
    <property type="molecule type" value="Genomic_DNA"/>
</dbReference>
<name>A0A7K0KHB5_9BACT</name>
<dbReference type="AlphaFoldDB" id="A0A7K0KHB5"/>
<keyword evidence="12" id="KW-1185">Reference proteome</keyword>
<evidence type="ECO:0000256" key="7">
    <source>
        <dbReference type="PIRSR" id="PIRSR005091-2"/>
    </source>
</evidence>
<feature type="domain" description="Sulfatase N-terminal" evidence="10">
    <location>
        <begin position="273"/>
        <end position="536"/>
    </location>
</feature>
<evidence type="ECO:0000256" key="4">
    <source>
        <dbReference type="ARBA" id="ARBA00022989"/>
    </source>
</evidence>
<comment type="caution">
    <text evidence="11">The sequence shown here is derived from an EMBL/GenBank/DDBJ whole genome shotgun (WGS) entry which is preliminary data.</text>
</comment>
<dbReference type="Pfam" id="PF00884">
    <property type="entry name" value="Sulfatase"/>
    <property type="match status" value="1"/>
</dbReference>
<feature type="binding site" evidence="8">
    <location>
        <position position="281"/>
    </location>
    <ligand>
        <name>Mn(2+)</name>
        <dbReference type="ChEBI" id="CHEBI:29035"/>
    </ligand>
</feature>
<evidence type="ECO:0000256" key="6">
    <source>
        <dbReference type="PIRSR" id="PIRSR005091-1"/>
    </source>
</evidence>
<dbReference type="GO" id="GO:0005886">
    <property type="term" value="C:plasma membrane"/>
    <property type="evidence" value="ECO:0007669"/>
    <property type="project" value="UniProtKB-SubCell"/>
</dbReference>
<reference evidence="11 12" key="1">
    <citation type="submission" date="2019-08" db="EMBL/GenBank/DDBJ databases">
        <title>In-depth cultivation of the pig gut microbiome towards novel bacterial diversity and tailored functional studies.</title>
        <authorList>
            <person name="Wylensek D."/>
            <person name="Hitch T.C.A."/>
            <person name="Clavel T."/>
        </authorList>
    </citation>
    <scope>NUCLEOTIDE SEQUENCE [LARGE SCALE GENOMIC DNA]</scope>
    <source>
        <strain evidence="11 12">LKV-178-WT-2A</strain>
    </source>
</reference>
<dbReference type="SUPFAM" id="SSF53649">
    <property type="entry name" value="Alkaline phosphatase-like"/>
    <property type="match status" value="1"/>
</dbReference>
<keyword evidence="5 9" id="KW-0472">Membrane</keyword>
<feature type="active site" evidence="6">
    <location>
        <position position="317"/>
    </location>
</feature>
<evidence type="ECO:0000256" key="1">
    <source>
        <dbReference type="ARBA" id="ARBA00004651"/>
    </source>
</evidence>
<dbReference type="Proteomes" id="UP000438914">
    <property type="component" value="Unassembled WGS sequence"/>
</dbReference>
<keyword evidence="2" id="KW-1003">Cell membrane</keyword>
<feature type="binding site" evidence="8">
    <location>
        <position position="483"/>
    </location>
    <ligand>
        <name>Mn(2+)</name>
        <dbReference type="ChEBI" id="CHEBI:29035"/>
    </ligand>
</feature>
<feature type="transmembrane region" description="Helical" evidence="9">
    <location>
        <begin position="52"/>
        <end position="72"/>
    </location>
</feature>
<dbReference type="CDD" id="cd16015">
    <property type="entry name" value="LTA_synthase"/>
    <property type="match status" value="1"/>
</dbReference>
<dbReference type="GO" id="GO:0016740">
    <property type="term" value="F:transferase activity"/>
    <property type="evidence" value="ECO:0007669"/>
    <property type="project" value="UniProtKB-KW"/>
</dbReference>
<evidence type="ECO:0000256" key="3">
    <source>
        <dbReference type="ARBA" id="ARBA00022692"/>
    </source>
</evidence>
<dbReference type="Gene3D" id="3.40.720.10">
    <property type="entry name" value="Alkaline Phosphatase, subunit A"/>
    <property type="match status" value="1"/>
</dbReference>
<evidence type="ECO:0000313" key="11">
    <source>
        <dbReference type="EMBL" id="MST85327.1"/>
    </source>
</evidence>
<dbReference type="GO" id="GO:0046872">
    <property type="term" value="F:metal ion binding"/>
    <property type="evidence" value="ECO:0007669"/>
    <property type="project" value="UniProtKB-KW"/>
</dbReference>
<evidence type="ECO:0000256" key="5">
    <source>
        <dbReference type="ARBA" id="ARBA00023136"/>
    </source>
</evidence>
<dbReference type="PANTHER" id="PTHR47371">
    <property type="entry name" value="LIPOTEICHOIC ACID SYNTHASE"/>
    <property type="match status" value="1"/>
</dbReference>
<feature type="transmembrane region" description="Helical" evidence="9">
    <location>
        <begin position="172"/>
        <end position="189"/>
    </location>
</feature>
<evidence type="ECO:0000256" key="9">
    <source>
        <dbReference type="SAM" id="Phobius"/>
    </source>
</evidence>
<dbReference type="InterPro" id="IPR017850">
    <property type="entry name" value="Alkaline_phosphatase_core_sf"/>
</dbReference>
<accession>A0A7K0KHB5</accession>
<feature type="transmembrane region" description="Helical" evidence="9">
    <location>
        <begin position="134"/>
        <end position="160"/>
    </location>
</feature>